<dbReference type="SUPFAM" id="SSF90123">
    <property type="entry name" value="ABC transporter transmembrane region"/>
    <property type="match status" value="2"/>
</dbReference>
<gene>
    <name evidence="11" type="ORF">g3200</name>
</gene>
<evidence type="ECO:0000256" key="6">
    <source>
        <dbReference type="ARBA" id="ARBA00022989"/>
    </source>
</evidence>
<dbReference type="GO" id="GO:0090374">
    <property type="term" value="P:oligopeptide export from mitochondrion"/>
    <property type="evidence" value="ECO:0007669"/>
    <property type="project" value="TreeGrafter"/>
</dbReference>
<sequence length="1301" mass="144127">MTTSSTLDSTDTMVLEAEHKLYAFDIECDSFVIPQDDSYCASIRKARIYMLLNKSDTLILLTGIAATIAGALGPSISSILMGRVFGNLSSYIAGEYSTYGDYMHAITLSTMALLALGAGSVPVIWTTISCWMQIGERQGIRARENILSTFLTKPISWYEENDNVMGDLTQTNRCIEELRSGCAEATALTLQSLASICALLGTSFYYSWSVTLVMLASSPIIALLAFIFAKLTEKYTKRENDETSKAAKILDWSLVSAKLVRLFSTQGDEHFKFRNAVTRCKDAYIKLALVSSANIGFIRFLILLMFVQGFWFGSSQVRKGKVESGHVLTCFTSCLMVGESLKSALPQLITIQKANVAIRKIQSIVQLRDLSKPLSEKSNSKDINLYPKECLGDIKFKTIDFAYPTRPDIKVLKGLNIHFPAGETTFLVGRSGSGKSTLGSLLLNFYKPVHGSVEIDGFSVNYLSENWLTDNITLVEQSCTIFKDTLKNNILIGRASSGVSNVSEVELKDAIRMSLLEEVVLNLEEGLDTKVGSDGITLSGGQQQLVAIARARLRDTPILILDESVSALDIVMRDLIIAAIKKWRKGKTTIILTHEFSQIGEDDYVYLMEDGVVSESGFRKDLDSNGVFNQFASLQMPDHHHIQLSLSKENFQSIDKSSVDIKRVSSELISTVKPLSFLHSQESDFDDENFTLSRPVVRRSKRGIVSEKAEVKNDDDRPDLTPITSIVKHMISTVDKKGILVVGIIISLLNGAASPVFSYCSSKLLSAIVPQDSEIGSTSYLVKWSCIVIALAFFDGSSLFLKDFILDYSAELWIYGLRVKAFKKISEQGLAWFSAKTNSASEVSALLLNDARDLRSLISHFLGVFTSLVVLGSMGLIWALIEGWKLSLVCISMLPLFVLTSGLYAGLLQESENAYKNAVADLENELYEVVQGYKTIRTLRLETYFRNRYQGKVSSLKKVAMKRAVCTGMGVAITNMLTFVVQGILLYYGMKLVGKQEYSTMQLMETFMLLIFTIMNCVQLMTQVPDISRGQRAGTYTFRILDLVADDVETGGGIVPHGETENIIEFQGVDFSYPSMPGKRVLRNVEMSIKKGEHVAVIGESGSGKSTLTLLITRLYQTKSVFYEGTDVNDLNIMWLRNRVALVDQHARFFDGSIRENVTYGLVSVSDEEIFTALKLANIYDFVISLPEGLATRIDTSLISGGQAQRLSIARALLRKPDLLILDECTSALDAESTRKISDMITHNLKNSHMSVLMITHAEEMMVSADRVIVMRNGTVVEDGLFDSLYQDRGELFRIVTAGLE</sequence>
<feature type="domain" description="ABC transmembrane type-1" evidence="10">
    <location>
        <begin position="741"/>
        <end position="1029"/>
    </location>
</feature>
<evidence type="ECO:0000256" key="7">
    <source>
        <dbReference type="ARBA" id="ARBA00023136"/>
    </source>
</evidence>
<dbReference type="InterPro" id="IPR003593">
    <property type="entry name" value="AAA+_ATPase"/>
</dbReference>
<reference evidence="11" key="1">
    <citation type="journal article" date="2019" name="Front. Microbiol.">
        <title>An Overview of Genes From Cyberlindnera americana, a Symbiont Yeast Isolated From the Gut of the Bark Beetle Dendroctonus rhizophagus (Curculionidae: Scolytinae), Involved in the Detoxification Process Using Genome and Transcriptome Data.</title>
        <authorList>
            <person name="Soto-Robles L.V."/>
            <person name="Torres-Banda V."/>
            <person name="Rivera-Orduna F.N."/>
            <person name="Curiel-Quesada E."/>
            <person name="Hidalgo-Lara M.E."/>
            <person name="Zuniga G."/>
        </authorList>
    </citation>
    <scope>NUCLEOTIDE SEQUENCE</scope>
    <source>
        <strain evidence="11">ChDrAdgY46</strain>
    </source>
</reference>
<keyword evidence="2" id="KW-0813">Transport</keyword>
<evidence type="ECO:0000256" key="8">
    <source>
        <dbReference type="SAM" id="Phobius"/>
    </source>
</evidence>
<evidence type="ECO:0000313" key="11">
    <source>
        <dbReference type="EMBL" id="QFR37212.1"/>
    </source>
</evidence>
<keyword evidence="5" id="KW-0067">ATP-binding</keyword>
<feature type="domain" description="ABC transporter" evidence="9">
    <location>
        <begin position="394"/>
        <end position="635"/>
    </location>
</feature>
<feature type="transmembrane region" description="Helical" evidence="8">
    <location>
        <begin position="102"/>
        <end position="128"/>
    </location>
</feature>
<dbReference type="GO" id="GO:0005524">
    <property type="term" value="F:ATP binding"/>
    <property type="evidence" value="ECO:0007669"/>
    <property type="project" value="UniProtKB-KW"/>
</dbReference>
<dbReference type="PANTHER" id="PTHR43394">
    <property type="entry name" value="ATP-DEPENDENT PERMEASE MDL1, MITOCHONDRIAL"/>
    <property type="match status" value="1"/>
</dbReference>
<protein>
    <submittedName>
        <fullName evidence="11">ABC transporter</fullName>
    </submittedName>
</protein>
<feature type="transmembrane region" description="Helical" evidence="8">
    <location>
        <begin position="57"/>
        <end position="82"/>
    </location>
</feature>
<keyword evidence="3 8" id="KW-0812">Transmembrane</keyword>
<proteinExistence type="predicted"/>
<feature type="transmembrane region" description="Helical" evidence="8">
    <location>
        <begin position="287"/>
        <end position="312"/>
    </location>
</feature>
<evidence type="ECO:0000256" key="1">
    <source>
        <dbReference type="ARBA" id="ARBA00004141"/>
    </source>
</evidence>
<feature type="transmembrane region" description="Helical" evidence="8">
    <location>
        <begin position="857"/>
        <end position="880"/>
    </location>
</feature>
<evidence type="ECO:0000256" key="4">
    <source>
        <dbReference type="ARBA" id="ARBA00022741"/>
    </source>
</evidence>
<dbReference type="GO" id="GO:0016887">
    <property type="term" value="F:ATP hydrolysis activity"/>
    <property type="evidence" value="ECO:0007669"/>
    <property type="project" value="InterPro"/>
</dbReference>
<keyword evidence="7 8" id="KW-0472">Membrane</keyword>
<dbReference type="SMART" id="SM00382">
    <property type="entry name" value="AAA"/>
    <property type="match status" value="2"/>
</dbReference>
<dbReference type="GO" id="GO:0015421">
    <property type="term" value="F:ABC-type oligopeptide transporter activity"/>
    <property type="evidence" value="ECO:0007669"/>
    <property type="project" value="TreeGrafter"/>
</dbReference>
<dbReference type="InterPro" id="IPR003439">
    <property type="entry name" value="ABC_transporter-like_ATP-bd"/>
</dbReference>
<name>A0A5P8N8S3_9ASCO</name>
<dbReference type="SUPFAM" id="SSF52540">
    <property type="entry name" value="P-loop containing nucleoside triphosphate hydrolases"/>
    <property type="match status" value="2"/>
</dbReference>
<dbReference type="FunFam" id="3.40.50.300:FF:001471">
    <property type="entry name" value="P-loop containing nucleoside triphosphate hydrolase protein"/>
    <property type="match status" value="1"/>
</dbReference>
<dbReference type="PANTHER" id="PTHR43394:SF15">
    <property type="entry name" value="ALPHA-FACTOR-TRANSPORTING ATPASE"/>
    <property type="match status" value="1"/>
</dbReference>
<dbReference type="Gene3D" id="3.40.50.300">
    <property type="entry name" value="P-loop containing nucleotide triphosphate hydrolases"/>
    <property type="match status" value="2"/>
</dbReference>
<feature type="transmembrane region" description="Helical" evidence="8">
    <location>
        <begin position="738"/>
        <end position="760"/>
    </location>
</feature>
<feature type="transmembrane region" description="Helical" evidence="8">
    <location>
        <begin position="185"/>
        <end position="206"/>
    </location>
</feature>
<dbReference type="InterPro" id="IPR011527">
    <property type="entry name" value="ABC1_TM_dom"/>
</dbReference>
<feature type="transmembrane region" description="Helical" evidence="8">
    <location>
        <begin position="1001"/>
        <end position="1022"/>
    </location>
</feature>
<evidence type="ECO:0000256" key="2">
    <source>
        <dbReference type="ARBA" id="ARBA00022448"/>
    </source>
</evidence>
<dbReference type="InterPro" id="IPR036640">
    <property type="entry name" value="ABC1_TM_sf"/>
</dbReference>
<organism evidence="11">
    <name type="scientific">Cyberlindnera americana</name>
    <dbReference type="NCBI Taxonomy" id="36016"/>
    <lineage>
        <taxon>Eukaryota</taxon>
        <taxon>Fungi</taxon>
        <taxon>Dikarya</taxon>
        <taxon>Ascomycota</taxon>
        <taxon>Saccharomycotina</taxon>
        <taxon>Saccharomycetes</taxon>
        <taxon>Phaffomycetales</taxon>
        <taxon>Phaffomycetaceae</taxon>
        <taxon>Cyberlindnera</taxon>
    </lineage>
</organism>
<evidence type="ECO:0000259" key="9">
    <source>
        <dbReference type="PROSITE" id="PS50893"/>
    </source>
</evidence>
<dbReference type="EMBL" id="MK890707">
    <property type="protein sequence ID" value="QFR37212.1"/>
    <property type="molecule type" value="Genomic_DNA"/>
</dbReference>
<comment type="subcellular location">
    <subcellularLocation>
        <location evidence="1">Membrane</location>
        <topology evidence="1">Multi-pass membrane protein</topology>
    </subcellularLocation>
</comment>
<dbReference type="PROSITE" id="PS50929">
    <property type="entry name" value="ABC_TM1F"/>
    <property type="match status" value="2"/>
</dbReference>
<keyword evidence="6 8" id="KW-1133">Transmembrane helix</keyword>
<dbReference type="PROSITE" id="PS50893">
    <property type="entry name" value="ABC_TRANSPORTER_2"/>
    <property type="match status" value="2"/>
</dbReference>
<feature type="transmembrane region" description="Helical" evidence="8">
    <location>
        <begin position="212"/>
        <end position="229"/>
    </location>
</feature>
<dbReference type="Gene3D" id="1.20.1560.10">
    <property type="entry name" value="ABC transporter type 1, transmembrane domain"/>
    <property type="match status" value="1"/>
</dbReference>
<dbReference type="InterPro" id="IPR027417">
    <property type="entry name" value="P-loop_NTPase"/>
</dbReference>
<keyword evidence="4" id="KW-0547">Nucleotide-binding</keyword>
<dbReference type="Pfam" id="PF00664">
    <property type="entry name" value="ABC_membrane"/>
    <property type="match status" value="2"/>
</dbReference>
<dbReference type="FunFam" id="3.40.50.300:FF:000604">
    <property type="entry name" value="ABC transporter B family member 28"/>
    <property type="match status" value="1"/>
</dbReference>
<dbReference type="CDD" id="cd18577">
    <property type="entry name" value="ABC_6TM_Pgp_ABCB1_D1_like"/>
    <property type="match status" value="1"/>
</dbReference>
<feature type="transmembrane region" description="Helical" evidence="8">
    <location>
        <begin position="964"/>
        <end position="989"/>
    </location>
</feature>
<dbReference type="Pfam" id="PF00005">
    <property type="entry name" value="ABC_tran"/>
    <property type="match status" value="2"/>
</dbReference>
<feature type="domain" description="ABC transporter" evidence="9">
    <location>
        <begin position="1064"/>
        <end position="1298"/>
    </location>
</feature>
<evidence type="ECO:0000259" key="10">
    <source>
        <dbReference type="PROSITE" id="PS50929"/>
    </source>
</evidence>
<dbReference type="InterPro" id="IPR017871">
    <property type="entry name" value="ABC_transporter-like_CS"/>
</dbReference>
<evidence type="ECO:0000256" key="3">
    <source>
        <dbReference type="ARBA" id="ARBA00022692"/>
    </source>
</evidence>
<accession>A0A5P8N8S3</accession>
<dbReference type="CDD" id="cd18578">
    <property type="entry name" value="ABC_6TM_Pgp_ABCB1_D2_like"/>
    <property type="match status" value="1"/>
</dbReference>
<dbReference type="InterPro" id="IPR039421">
    <property type="entry name" value="Type_1_exporter"/>
</dbReference>
<dbReference type="GO" id="GO:0005743">
    <property type="term" value="C:mitochondrial inner membrane"/>
    <property type="evidence" value="ECO:0007669"/>
    <property type="project" value="TreeGrafter"/>
</dbReference>
<dbReference type="PROSITE" id="PS00211">
    <property type="entry name" value="ABC_TRANSPORTER_1"/>
    <property type="match status" value="1"/>
</dbReference>
<feature type="domain" description="ABC transmembrane type-1" evidence="10">
    <location>
        <begin position="58"/>
        <end position="353"/>
    </location>
</feature>
<evidence type="ECO:0000256" key="5">
    <source>
        <dbReference type="ARBA" id="ARBA00022840"/>
    </source>
</evidence>
<feature type="transmembrane region" description="Helical" evidence="8">
    <location>
        <begin position="886"/>
        <end position="907"/>
    </location>
</feature>